<evidence type="ECO:0000313" key="3">
    <source>
        <dbReference type="Proteomes" id="UP001328107"/>
    </source>
</evidence>
<name>A0AAN5CI61_9BILA</name>
<dbReference type="AlphaFoldDB" id="A0AAN5CI61"/>
<dbReference type="PANTHER" id="PTHR22941">
    <property type="entry name" value="SERPENTINE RECEPTOR"/>
    <property type="match status" value="1"/>
</dbReference>
<organism evidence="2 3">
    <name type="scientific">Pristionchus mayeri</name>
    <dbReference type="NCBI Taxonomy" id="1317129"/>
    <lineage>
        <taxon>Eukaryota</taxon>
        <taxon>Metazoa</taxon>
        <taxon>Ecdysozoa</taxon>
        <taxon>Nematoda</taxon>
        <taxon>Chromadorea</taxon>
        <taxon>Rhabditida</taxon>
        <taxon>Rhabditina</taxon>
        <taxon>Diplogasteromorpha</taxon>
        <taxon>Diplogasteroidea</taxon>
        <taxon>Neodiplogasteridae</taxon>
        <taxon>Pristionchus</taxon>
    </lineage>
</organism>
<feature type="transmembrane region" description="Helical" evidence="1">
    <location>
        <begin position="16"/>
        <end position="38"/>
    </location>
</feature>
<dbReference type="InterPro" id="IPR053220">
    <property type="entry name" value="Nematode_rcpt-like_serp_H"/>
</dbReference>
<sequence>MNSTELDSSIVKDLVYAQHICGVILLVFNSMIIILILSDSDMRNKHYRKYLCWVQISSLAFDTFSDFYAPIFMAHRGIIYSDSFLSNVIGVGSFMVAIMRVPARTTFQTIGFMFLGEVIISYFACVHYRRGV</sequence>
<feature type="non-terminal residue" evidence="2">
    <location>
        <position position="132"/>
    </location>
</feature>
<accession>A0AAN5CI61</accession>
<keyword evidence="1" id="KW-1133">Transmembrane helix</keyword>
<keyword evidence="1" id="KW-0472">Membrane</keyword>
<protein>
    <recommendedName>
        <fullName evidence="4">G protein-coupled receptor</fullName>
    </recommendedName>
</protein>
<feature type="transmembrane region" description="Helical" evidence="1">
    <location>
        <begin position="110"/>
        <end position="129"/>
    </location>
</feature>
<dbReference type="InterPro" id="IPR019429">
    <property type="entry name" value="7TM_GPCR_serpentine_rcpt_Sri"/>
</dbReference>
<gene>
    <name evidence="2" type="ORF">PMAYCL1PPCAC_15037</name>
</gene>
<dbReference type="EMBL" id="BTRK01000004">
    <property type="protein sequence ID" value="GMR44842.1"/>
    <property type="molecule type" value="Genomic_DNA"/>
</dbReference>
<keyword evidence="1" id="KW-0812">Transmembrane</keyword>
<reference evidence="3" key="1">
    <citation type="submission" date="2022-10" db="EMBL/GenBank/DDBJ databases">
        <title>Genome assembly of Pristionchus species.</title>
        <authorList>
            <person name="Yoshida K."/>
            <person name="Sommer R.J."/>
        </authorList>
    </citation>
    <scope>NUCLEOTIDE SEQUENCE [LARGE SCALE GENOMIC DNA]</scope>
    <source>
        <strain evidence="3">RS5460</strain>
    </source>
</reference>
<dbReference type="Pfam" id="PF10327">
    <property type="entry name" value="7TM_GPCR_Sri"/>
    <property type="match status" value="1"/>
</dbReference>
<keyword evidence="3" id="KW-1185">Reference proteome</keyword>
<feature type="transmembrane region" description="Helical" evidence="1">
    <location>
        <begin position="77"/>
        <end position="98"/>
    </location>
</feature>
<evidence type="ECO:0000313" key="2">
    <source>
        <dbReference type="EMBL" id="GMR44842.1"/>
    </source>
</evidence>
<evidence type="ECO:0000256" key="1">
    <source>
        <dbReference type="SAM" id="Phobius"/>
    </source>
</evidence>
<comment type="caution">
    <text evidence="2">The sequence shown here is derived from an EMBL/GenBank/DDBJ whole genome shotgun (WGS) entry which is preliminary data.</text>
</comment>
<dbReference type="Proteomes" id="UP001328107">
    <property type="component" value="Unassembled WGS sequence"/>
</dbReference>
<proteinExistence type="predicted"/>
<dbReference type="PANTHER" id="PTHR22941:SF26">
    <property type="entry name" value="SERPENTINE RECEPTOR, CLASS H"/>
    <property type="match status" value="1"/>
</dbReference>
<evidence type="ECO:0008006" key="4">
    <source>
        <dbReference type="Google" id="ProtNLM"/>
    </source>
</evidence>